<gene>
    <name evidence="2" type="ordered locus">Os05g0487801</name>
    <name evidence="2" type="ORF">OSNPB_050487801</name>
</gene>
<accession>A0A0P0WNY8</accession>
<dbReference type="AlphaFoldDB" id="A0A0P0WNY8"/>
<dbReference type="InParanoid" id="A0A0P0WNY8"/>
<feature type="compositionally biased region" description="Low complexity" evidence="1">
    <location>
        <begin position="1"/>
        <end position="18"/>
    </location>
</feature>
<dbReference type="Proteomes" id="UP000059680">
    <property type="component" value="Chromosome 5"/>
</dbReference>
<name>A0A0P0WNY8_ORYSJ</name>
<organism evidence="2 3">
    <name type="scientific">Oryza sativa subsp. japonica</name>
    <name type="common">Rice</name>
    <dbReference type="NCBI Taxonomy" id="39947"/>
    <lineage>
        <taxon>Eukaryota</taxon>
        <taxon>Viridiplantae</taxon>
        <taxon>Streptophyta</taxon>
        <taxon>Embryophyta</taxon>
        <taxon>Tracheophyta</taxon>
        <taxon>Spermatophyta</taxon>
        <taxon>Magnoliopsida</taxon>
        <taxon>Liliopsida</taxon>
        <taxon>Poales</taxon>
        <taxon>Poaceae</taxon>
        <taxon>BOP clade</taxon>
        <taxon>Oryzoideae</taxon>
        <taxon>Oryzeae</taxon>
        <taxon>Oryzinae</taxon>
        <taxon>Oryza</taxon>
        <taxon>Oryza sativa</taxon>
    </lineage>
</organism>
<reference evidence="2 3" key="2">
    <citation type="journal article" date="2013" name="Plant Cell Physiol.">
        <title>Rice Annotation Project Database (RAP-DB): an integrative and interactive database for rice genomics.</title>
        <authorList>
            <person name="Sakai H."/>
            <person name="Lee S.S."/>
            <person name="Tanaka T."/>
            <person name="Numa H."/>
            <person name="Kim J."/>
            <person name="Kawahara Y."/>
            <person name="Wakimoto H."/>
            <person name="Yang C.C."/>
            <person name="Iwamoto M."/>
            <person name="Abe T."/>
            <person name="Yamada Y."/>
            <person name="Muto A."/>
            <person name="Inokuchi H."/>
            <person name="Ikemura T."/>
            <person name="Matsumoto T."/>
            <person name="Sasaki T."/>
            <person name="Itoh T."/>
        </authorList>
    </citation>
    <scope>NUCLEOTIDE SEQUENCE [LARGE SCALE GENOMIC DNA]</scope>
    <source>
        <strain evidence="3">cv. Nipponbare</strain>
    </source>
</reference>
<keyword evidence="3" id="KW-1185">Reference proteome</keyword>
<evidence type="ECO:0000313" key="3">
    <source>
        <dbReference type="Proteomes" id="UP000059680"/>
    </source>
</evidence>
<reference evidence="3" key="1">
    <citation type="journal article" date="2005" name="Nature">
        <title>The map-based sequence of the rice genome.</title>
        <authorList>
            <consortium name="International rice genome sequencing project (IRGSP)"/>
            <person name="Matsumoto T."/>
            <person name="Wu J."/>
            <person name="Kanamori H."/>
            <person name="Katayose Y."/>
            <person name="Fujisawa M."/>
            <person name="Namiki N."/>
            <person name="Mizuno H."/>
            <person name="Yamamoto K."/>
            <person name="Antonio B.A."/>
            <person name="Baba T."/>
            <person name="Sakata K."/>
            <person name="Nagamura Y."/>
            <person name="Aoki H."/>
            <person name="Arikawa K."/>
            <person name="Arita K."/>
            <person name="Bito T."/>
            <person name="Chiden Y."/>
            <person name="Fujitsuka N."/>
            <person name="Fukunaka R."/>
            <person name="Hamada M."/>
            <person name="Harada C."/>
            <person name="Hayashi A."/>
            <person name="Hijishita S."/>
            <person name="Honda M."/>
            <person name="Hosokawa S."/>
            <person name="Ichikawa Y."/>
            <person name="Idonuma A."/>
            <person name="Iijima M."/>
            <person name="Ikeda M."/>
            <person name="Ikeno M."/>
            <person name="Ito K."/>
            <person name="Ito S."/>
            <person name="Ito T."/>
            <person name="Ito Y."/>
            <person name="Ito Y."/>
            <person name="Iwabuchi A."/>
            <person name="Kamiya K."/>
            <person name="Karasawa W."/>
            <person name="Kurita K."/>
            <person name="Katagiri S."/>
            <person name="Kikuta A."/>
            <person name="Kobayashi H."/>
            <person name="Kobayashi N."/>
            <person name="Machita K."/>
            <person name="Maehara T."/>
            <person name="Masukawa M."/>
            <person name="Mizubayashi T."/>
            <person name="Mukai Y."/>
            <person name="Nagasaki H."/>
            <person name="Nagata Y."/>
            <person name="Naito S."/>
            <person name="Nakashima M."/>
            <person name="Nakama Y."/>
            <person name="Nakamichi Y."/>
            <person name="Nakamura M."/>
            <person name="Meguro A."/>
            <person name="Negishi M."/>
            <person name="Ohta I."/>
            <person name="Ohta T."/>
            <person name="Okamoto M."/>
            <person name="Ono N."/>
            <person name="Saji S."/>
            <person name="Sakaguchi M."/>
            <person name="Sakai K."/>
            <person name="Shibata M."/>
            <person name="Shimokawa T."/>
            <person name="Song J."/>
            <person name="Takazaki Y."/>
            <person name="Terasawa K."/>
            <person name="Tsugane M."/>
            <person name="Tsuji K."/>
            <person name="Ueda S."/>
            <person name="Waki K."/>
            <person name="Yamagata H."/>
            <person name="Yamamoto M."/>
            <person name="Yamamoto S."/>
            <person name="Yamane H."/>
            <person name="Yoshiki S."/>
            <person name="Yoshihara R."/>
            <person name="Yukawa K."/>
            <person name="Zhong H."/>
            <person name="Yano M."/>
            <person name="Yuan Q."/>
            <person name="Ouyang S."/>
            <person name="Liu J."/>
            <person name="Jones K.M."/>
            <person name="Gansberger K."/>
            <person name="Moffat K."/>
            <person name="Hill J."/>
            <person name="Bera J."/>
            <person name="Fadrosh D."/>
            <person name="Jin S."/>
            <person name="Johri S."/>
            <person name="Kim M."/>
            <person name="Overton L."/>
            <person name="Reardon M."/>
            <person name="Tsitrin T."/>
            <person name="Vuong H."/>
            <person name="Weaver B."/>
            <person name="Ciecko A."/>
            <person name="Tallon L."/>
            <person name="Jackson J."/>
            <person name="Pai G."/>
            <person name="Aken S.V."/>
            <person name="Utterback T."/>
            <person name="Reidmuller S."/>
            <person name="Feldblyum T."/>
            <person name="Hsiao J."/>
            <person name="Zismann V."/>
            <person name="Iobst S."/>
            <person name="de Vazeille A.R."/>
            <person name="Buell C.R."/>
            <person name="Ying K."/>
            <person name="Li Y."/>
            <person name="Lu T."/>
            <person name="Huang Y."/>
            <person name="Zhao Q."/>
            <person name="Feng Q."/>
            <person name="Zhang L."/>
            <person name="Zhu J."/>
            <person name="Weng Q."/>
            <person name="Mu J."/>
            <person name="Lu Y."/>
            <person name="Fan D."/>
            <person name="Liu Y."/>
            <person name="Guan J."/>
            <person name="Zhang Y."/>
            <person name="Yu S."/>
            <person name="Liu X."/>
            <person name="Zhang Y."/>
            <person name="Hong G."/>
            <person name="Han B."/>
            <person name="Choisne N."/>
            <person name="Demange N."/>
            <person name="Orjeda G."/>
            <person name="Samain S."/>
            <person name="Cattolico L."/>
            <person name="Pelletier E."/>
            <person name="Couloux A."/>
            <person name="Segurens B."/>
            <person name="Wincker P."/>
            <person name="D'Hont A."/>
            <person name="Scarpelli C."/>
            <person name="Weissenbach J."/>
            <person name="Salanoubat M."/>
            <person name="Quetier F."/>
            <person name="Yu Y."/>
            <person name="Kim H.R."/>
            <person name="Rambo T."/>
            <person name="Currie J."/>
            <person name="Collura K."/>
            <person name="Luo M."/>
            <person name="Yang T."/>
            <person name="Ammiraju J.S.S."/>
            <person name="Engler F."/>
            <person name="Soderlund C."/>
            <person name="Wing R.A."/>
            <person name="Palmer L.E."/>
            <person name="de la Bastide M."/>
            <person name="Spiegel L."/>
            <person name="Nascimento L."/>
            <person name="Zutavern T."/>
            <person name="O'Shaughnessy A."/>
            <person name="Dike S."/>
            <person name="Dedhia N."/>
            <person name="Preston R."/>
            <person name="Balija V."/>
            <person name="McCombie W.R."/>
            <person name="Chow T."/>
            <person name="Chen H."/>
            <person name="Chung M."/>
            <person name="Chen C."/>
            <person name="Shaw J."/>
            <person name="Wu H."/>
            <person name="Hsiao K."/>
            <person name="Chao Y."/>
            <person name="Chu M."/>
            <person name="Cheng C."/>
            <person name="Hour A."/>
            <person name="Lee P."/>
            <person name="Lin S."/>
            <person name="Lin Y."/>
            <person name="Liou J."/>
            <person name="Liu S."/>
            <person name="Hsing Y."/>
            <person name="Raghuvanshi S."/>
            <person name="Mohanty A."/>
            <person name="Bharti A.K."/>
            <person name="Gaur A."/>
            <person name="Gupta V."/>
            <person name="Kumar D."/>
            <person name="Ravi V."/>
            <person name="Vij S."/>
            <person name="Kapur A."/>
            <person name="Khurana P."/>
            <person name="Khurana P."/>
            <person name="Khurana J.P."/>
            <person name="Tyagi A.K."/>
            <person name="Gaikwad K."/>
            <person name="Singh A."/>
            <person name="Dalal V."/>
            <person name="Srivastava S."/>
            <person name="Dixit A."/>
            <person name="Pal A.K."/>
            <person name="Ghazi I.A."/>
            <person name="Yadav M."/>
            <person name="Pandit A."/>
            <person name="Bhargava A."/>
            <person name="Sureshbabu K."/>
            <person name="Batra K."/>
            <person name="Sharma T.R."/>
            <person name="Mohapatra T."/>
            <person name="Singh N.K."/>
            <person name="Messing J."/>
            <person name="Nelson A.B."/>
            <person name="Fuks G."/>
            <person name="Kavchok S."/>
            <person name="Keizer G."/>
            <person name="Linton E."/>
            <person name="Llaca V."/>
            <person name="Song R."/>
            <person name="Tanyolac B."/>
            <person name="Young S."/>
            <person name="Ho-Il K."/>
            <person name="Hahn J.H."/>
            <person name="Sangsakoo G."/>
            <person name="Vanavichit A."/>
            <person name="de Mattos Luiz.A.T."/>
            <person name="Zimmer P.D."/>
            <person name="Malone G."/>
            <person name="Dellagostin O."/>
            <person name="de Oliveira A.C."/>
            <person name="Bevan M."/>
            <person name="Bancroft I."/>
            <person name="Minx P."/>
            <person name="Cordum H."/>
            <person name="Wilson R."/>
            <person name="Cheng Z."/>
            <person name="Jin W."/>
            <person name="Jiang J."/>
            <person name="Leong S.A."/>
            <person name="Iwama H."/>
            <person name="Gojobori T."/>
            <person name="Itoh T."/>
            <person name="Niimura Y."/>
            <person name="Fujii Y."/>
            <person name="Habara T."/>
            <person name="Sakai H."/>
            <person name="Sato Y."/>
            <person name="Wilson G."/>
            <person name="Kumar K."/>
            <person name="McCouch S."/>
            <person name="Juretic N."/>
            <person name="Hoen D."/>
            <person name="Wright S."/>
            <person name="Bruskiewich R."/>
            <person name="Bureau T."/>
            <person name="Miyao A."/>
            <person name="Hirochika H."/>
            <person name="Nishikawa T."/>
            <person name="Kadowaki K."/>
            <person name="Sugiura M."/>
            <person name="Burr B."/>
            <person name="Sasaki T."/>
        </authorList>
    </citation>
    <scope>NUCLEOTIDE SEQUENCE [LARGE SCALE GENOMIC DNA]</scope>
    <source>
        <strain evidence="3">cv. Nipponbare</strain>
    </source>
</reference>
<protein>
    <submittedName>
        <fullName evidence="2">Os05g0487801 protein</fullName>
    </submittedName>
</protein>
<feature type="region of interest" description="Disordered" evidence="1">
    <location>
        <begin position="1"/>
        <end position="57"/>
    </location>
</feature>
<sequence>MAVRRWAGWRPARGRWPGTSPGEWATTILAQSCPPAPRRGAPYSAGMTRKLPADGSHTEMKTNLDQFICNLMQHSGGNRKMGQRTKMYTR</sequence>
<proteinExistence type="predicted"/>
<evidence type="ECO:0000313" key="2">
    <source>
        <dbReference type="EMBL" id="BAS94631.1"/>
    </source>
</evidence>
<evidence type="ECO:0000256" key="1">
    <source>
        <dbReference type="SAM" id="MobiDB-lite"/>
    </source>
</evidence>
<dbReference type="EMBL" id="AP014961">
    <property type="protein sequence ID" value="BAS94631.1"/>
    <property type="molecule type" value="Genomic_DNA"/>
</dbReference>
<dbReference type="PaxDb" id="39947-A0A0P0WNY8"/>
<reference evidence="2 3" key="3">
    <citation type="journal article" date="2013" name="Rice">
        <title>Improvement of the Oryza sativa Nipponbare reference genome using next generation sequence and optical map data.</title>
        <authorList>
            <person name="Kawahara Y."/>
            <person name="de la Bastide M."/>
            <person name="Hamilton J.P."/>
            <person name="Kanamori H."/>
            <person name="McCombie W.R."/>
            <person name="Ouyang S."/>
            <person name="Schwartz D.C."/>
            <person name="Tanaka T."/>
            <person name="Wu J."/>
            <person name="Zhou S."/>
            <person name="Childs K.L."/>
            <person name="Davidson R.M."/>
            <person name="Lin H."/>
            <person name="Quesada-Ocampo L."/>
            <person name="Vaillancourt B."/>
            <person name="Sakai H."/>
            <person name="Lee S.S."/>
            <person name="Kim J."/>
            <person name="Numa H."/>
            <person name="Itoh T."/>
            <person name="Buell C.R."/>
            <person name="Matsumoto T."/>
        </authorList>
    </citation>
    <scope>NUCLEOTIDE SEQUENCE [LARGE SCALE GENOMIC DNA]</scope>
    <source>
        <strain evidence="3">cv. Nipponbare</strain>
    </source>
</reference>